<evidence type="ECO:0008006" key="3">
    <source>
        <dbReference type="Google" id="ProtNLM"/>
    </source>
</evidence>
<evidence type="ECO:0000313" key="2">
    <source>
        <dbReference type="Proteomes" id="UP001370348"/>
    </source>
</evidence>
<protein>
    <recommendedName>
        <fullName evidence="3">Acyl carrier protein</fullName>
    </recommendedName>
</protein>
<dbReference type="RefSeq" id="WP_394828395.1">
    <property type="nucleotide sequence ID" value="NZ_CP089984.1"/>
</dbReference>
<evidence type="ECO:0000313" key="1">
    <source>
        <dbReference type="EMBL" id="WXB18768.1"/>
    </source>
</evidence>
<gene>
    <name evidence="1" type="ORF">LZC94_16210</name>
</gene>
<sequence>MNERNELHQGSEANPITYENVLADVGSMIRGVIGEDWAEEIPIEMETSFSKDLELESIEFVALAEQLKARFGKGVDFAGWLGSMELEQILQLRVGQLVEFIVRCNSEPATA</sequence>
<reference evidence="1 2" key="1">
    <citation type="submission" date="2021-12" db="EMBL/GenBank/DDBJ databases">
        <title>Discovery of the Pendulisporaceae a myxobacterial family with distinct sporulation behavior and unique specialized metabolism.</title>
        <authorList>
            <person name="Garcia R."/>
            <person name="Popoff A."/>
            <person name="Bader C.D."/>
            <person name="Loehr J."/>
            <person name="Walesch S."/>
            <person name="Walt C."/>
            <person name="Boldt J."/>
            <person name="Bunk B."/>
            <person name="Haeckl F.J.F.P.J."/>
            <person name="Gunesch A.P."/>
            <person name="Birkelbach J."/>
            <person name="Nuebel U."/>
            <person name="Pietschmann T."/>
            <person name="Bach T."/>
            <person name="Mueller R."/>
        </authorList>
    </citation>
    <scope>NUCLEOTIDE SEQUENCE [LARGE SCALE GENOMIC DNA]</scope>
    <source>
        <strain evidence="1 2">MSr11954</strain>
    </source>
</reference>
<keyword evidence="2" id="KW-1185">Reference proteome</keyword>
<dbReference type="Gene3D" id="1.10.1200.10">
    <property type="entry name" value="ACP-like"/>
    <property type="match status" value="1"/>
</dbReference>
<proteinExistence type="predicted"/>
<accession>A0ABZ2M8C7</accession>
<organism evidence="1 2">
    <name type="scientific">Pendulispora albinea</name>
    <dbReference type="NCBI Taxonomy" id="2741071"/>
    <lineage>
        <taxon>Bacteria</taxon>
        <taxon>Pseudomonadati</taxon>
        <taxon>Myxococcota</taxon>
        <taxon>Myxococcia</taxon>
        <taxon>Myxococcales</taxon>
        <taxon>Sorangiineae</taxon>
        <taxon>Pendulisporaceae</taxon>
        <taxon>Pendulispora</taxon>
    </lineage>
</organism>
<dbReference type="InterPro" id="IPR036736">
    <property type="entry name" value="ACP-like_sf"/>
</dbReference>
<name>A0ABZ2M8C7_9BACT</name>
<dbReference type="EMBL" id="CP089984">
    <property type="protein sequence ID" value="WXB18768.1"/>
    <property type="molecule type" value="Genomic_DNA"/>
</dbReference>
<dbReference type="Proteomes" id="UP001370348">
    <property type="component" value="Chromosome"/>
</dbReference>